<protein>
    <recommendedName>
        <fullName evidence="3">Transposase</fullName>
    </recommendedName>
</protein>
<evidence type="ECO:0008006" key="3">
    <source>
        <dbReference type="Google" id="ProtNLM"/>
    </source>
</evidence>
<proteinExistence type="predicted"/>
<organism evidence="1 2">
    <name type="scientific">Segatella oulorum F0390</name>
    <dbReference type="NCBI Taxonomy" id="702438"/>
    <lineage>
        <taxon>Bacteria</taxon>
        <taxon>Pseudomonadati</taxon>
        <taxon>Bacteroidota</taxon>
        <taxon>Bacteroidia</taxon>
        <taxon>Bacteroidales</taxon>
        <taxon>Prevotellaceae</taxon>
        <taxon>Segatella</taxon>
    </lineage>
</organism>
<sequence>MNLCSALIAYCFFDNKTEVLPVYIEKSKQLELFVY</sequence>
<dbReference type="HOGENOM" id="CLU_3366530_0_0_10"/>
<keyword evidence="2" id="KW-1185">Reference proteome</keyword>
<reference evidence="1 2" key="1">
    <citation type="submission" date="2011-07" db="EMBL/GenBank/DDBJ databases">
        <title>The Genome Sequence of Prevotella oulorum F0390.</title>
        <authorList>
            <consortium name="The Broad Institute Genome Sequencing Platform"/>
            <consortium name="The Broad Institute Genome Sequencing Center for Infectious Disease"/>
            <person name="Earl A."/>
            <person name="Ward D."/>
            <person name="Feldgarden M."/>
            <person name="Gevers D."/>
            <person name="Izard J."/>
            <person name="Ganesan A."/>
            <person name="Baranova O.V."/>
            <person name="Blanton J.M."/>
            <person name="Tanner A.C."/>
            <person name="Dewhirst F.E."/>
            <person name="Young S.K."/>
            <person name="Zeng Q."/>
            <person name="Gargeya S."/>
            <person name="Fitzgerald M."/>
            <person name="Haas B."/>
            <person name="Abouelleil A."/>
            <person name="Alvarado L."/>
            <person name="Arachchi H.M."/>
            <person name="Berlin A."/>
            <person name="Brown A."/>
            <person name="Chapman S.B."/>
            <person name="Chen Z."/>
            <person name="Dunbar C."/>
            <person name="Freedman E."/>
            <person name="Gearin G."/>
            <person name="Gellesch M."/>
            <person name="Goldberg J."/>
            <person name="Griggs A."/>
            <person name="Gujja S."/>
            <person name="Heiman D."/>
            <person name="Howarth C."/>
            <person name="Larson L."/>
            <person name="Lui A."/>
            <person name="MacDonald P.J.P."/>
            <person name="Mehta T."/>
            <person name="Montmayeur A."/>
            <person name="Murphy C."/>
            <person name="Neiman D."/>
            <person name="Pearson M."/>
            <person name="Priest M."/>
            <person name="Roberts A."/>
            <person name="Saif S."/>
            <person name="Shea T."/>
            <person name="Shenoy N."/>
            <person name="Sisk P."/>
            <person name="Stolte C."/>
            <person name="Sykes S."/>
            <person name="Wortman J."/>
            <person name="Nusbaum C."/>
            <person name="Birren B."/>
        </authorList>
    </citation>
    <scope>NUCLEOTIDE SEQUENCE [LARGE SCALE GENOMIC DNA]</scope>
    <source>
        <strain evidence="1 2">F0390</strain>
    </source>
</reference>
<name>G1WAP7_9BACT</name>
<gene>
    <name evidence="1" type="ORF">HMPREF9431_00898</name>
</gene>
<evidence type="ECO:0000313" key="2">
    <source>
        <dbReference type="Proteomes" id="UP000005141"/>
    </source>
</evidence>
<dbReference type="AlphaFoldDB" id="G1WAP7"/>
<dbReference type="EMBL" id="ADGI01000028">
    <property type="protein sequence ID" value="EGV32960.1"/>
    <property type="molecule type" value="Genomic_DNA"/>
</dbReference>
<dbReference type="Proteomes" id="UP000005141">
    <property type="component" value="Unassembled WGS sequence"/>
</dbReference>
<accession>G1WAP7</accession>
<evidence type="ECO:0000313" key="1">
    <source>
        <dbReference type="EMBL" id="EGV32960.1"/>
    </source>
</evidence>
<comment type="caution">
    <text evidence="1">The sequence shown here is derived from an EMBL/GenBank/DDBJ whole genome shotgun (WGS) entry which is preliminary data.</text>
</comment>